<dbReference type="EMBL" id="JACVVK020000284">
    <property type="protein sequence ID" value="KAK7480308.1"/>
    <property type="molecule type" value="Genomic_DNA"/>
</dbReference>
<proteinExistence type="predicted"/>
<feature type="compositionally biased region" description="Polar residues" evidence="1">
    <location>
        <begin position="26"/>
        <end position="38"/>
    </location>
</feature>
<feature type="region of interest" description="Disordered" evidence="1">
    <location>
        <begin position="1"/>
        <end position="59"/>
    </location>
</feature>
<evidence type="ECO:0000313" key="3">
    <source>
        <dbReference type="Proteomes" id="UP001519460"/>
    </source>
</evidence>
<comment type="caution">
    <text evidence="2">The sequence shown here is derived from an EMBL/GenBank/DDBJ whole genome shotgun (WGS) entry which is preliminary data.</text>
</comment>
<evidence type="ECO:0000256" key="1">
    <source>
        <dbReference type="SAM" id="MobiDB-lite"/>
    </source>
</evidence>
<gene>
    <name evidence="2" type="ORF">BaRGS_00028476</name>
</gene>
<sequence length="113" mass="12427">MTVGVAARLPPPPPKSPSCSKDVKATINQPATLDQKVNASPAERVSAGNYSRANHAERKADWRDLSGIEAFSLSREQHLVFLTNSLKKLVLPLMHKRSPPGLIFRSLMDRLLS</sequence>
<reference evidence="2 3" key="1">
    <citation type="journal article" date="2023" name="Sci. Data">
        <title>Genome assembly of the Korean intertidal mud-creeper Batillaria attramentaria.</title>
        <authorList>
            <person name="Patra A.K."/>
            <person name="Ho P.T."/>
            <person name="Jun S."/>
            <person name="Lee S.J."/>
            <person name="Kim Y."/>
            <person name="Won Y.J."/>
        </authorList>
    </citation>
    <scope>NUCLEOTIDE SEQUENCE [LARGE SCALE GENOMIC DNA]</scope>
    <source>
        <strain evidence="2">Wonlab-2016</strain>
    </source>
</reference>
<keyword evidence="3" id="KW-1185">Reference proteome</keyword>
<evidence type="ECO:0000313" key="2">
    <source>
        <dbReference type="EMBL" id="KAK7480308.1"/>
    </source>
</evidence>
<protein>
    <submittedName>
        <fullName evidence="2">Uncharacterized protein</fullName>
    </submittedName>
</protein>
<name>A0ABD0JZS3_9CAEN</name>
<accession>A0ABD0JZS3</accession>
<dbReference type="Proteomes" id="UP001519460">
    <property type="component" value="Unassembled WGS sequence"/>
</dbReference>
<organism evidence="2 3">
    <name type="scientific">Batillaria attramentaria</name>
    <dbReference type="NCBI Taxonomy" id="370345"/>
    <lineage>
        <taxon>Eukaryota</taxon>
        <taxon>Metazoa</taxon>
        <taxon>Spiralia</taxon>
        <taxon>Lophotrochozoa</taxon>
        <taxon>Mollusca</taxon>
        <taxon>Gastropoda</taxon>
        <taxon>Caenogastropoda</taxon>
        <taxon>Sorbeoconcha</taxon>
        <taxon>Cerithioidea</taxon>
        <taxon>Batillariidae</taxon>
        <taxon>Batillaria</taxon>
    </lineage>
</organism>
<dbReference type="AlphaFoldDB" id="A0ABD0JZS3"/>